<feature type="transmembrane region" description="Helical" evidence="2">
    <location>
        <begin position="299"/>
        <end position="319"/>
    </location>
</feature>
<dbReference type="STRING" id="202789.GCA_001457435_00758"/>
<sequence length="469" mass="47778">MKAMFTYPRRVAVGLAVVQAYVLTWISMVLVCVLGYVLTASSPMLGDVTWQDAARLAGSLWLLAFGTPIVAGGAQVSLAPLILTAVIFIATVKFLRSARIDDWQDVLIAGGTGVVTAGLIGTASFSFILWALIAGGVLAVLAAQLARTEILENCYIDYLRRGWQRVWPLAAALAGLALVLTLVAFFAGFDRISAIQAAYLTNSTGTVFMTLAQLLFLPAAGAWALAYASGAGFTVGAGSVFSALGGQGAPIPAIPILGALPDPTTRLPWLVAIVVALGVSGGVWVWFRFRARLREPDTWVVLAVGLAEVLVAVSVLGALSSGGIGPGRLEAVGVRAPVLTGLIFLEVGLPFLGVPALIETTRWWLARRAERKQATTPDAGAAGEQVPAGPESAAELGQVGASEVSPTAPTAPLAYSAMSAPSAASAASAPSAVSASSPAGVASAPSAPGTASADHPASAVSPAEGEEQA</sequence>
<reference evidence="3 4" key="1">
    <citation type="submission" date="2012-09" db="EMBL/GenBank/DDBJ databases">
        <title>The Genome Sequence of Actinobaculum massiliae ACS-171-V-COL2.</title>
        <authorList>
            <consortium name="The Broad Institute Genome Sequencing Platform"/>
            <person name="Earl A."/>
            <person name="Ward D."/>
            <person name="Feldgarden M."/>
            <person name="Gevers D."/>
            <person name="Saerens B."/>
            <person name="Vaneechoutte M."/>
            <person name="Walker B."/>
            <person name="Young S.K."/>
            <person name="Zeng Q."/>
            <person name="Gargeya S."/>
            <person name="Fitzgerald M."/>
            <person name="Haas B."/>
            <person name="Abouelleil A."/>
            <person name="Alvarado L."/>
            <person name="Arachchi H.M."/>
            <person name="Berlin A."/>
            <person name="Chapman S.B."/>
            <person name="Goldberg J."/>
            <person name="Griggs A."/>
            <person name="Gujja S."/>
            <person name="Hansen M."/>
            <person name="Howarth C."/>
            <person name="Imamovic A."/>
            <person name="Larimer J."/>
            <person name="McCowen C."/>
            <person name="Montmayeur A."/>
            <person name="Murphy C."/>
            <person name="Neiman D."/>
            <person name="Pearson M."/>
            <person name="Priest M."/>
            <person name="Roberts A."/>
            <person name="Saif S."/>
            <person name="Shea T."/>
            <person name="Sisk P."/>
            <person name="Sykes S."/>
            <person name="Wortman J."/>
            <person name="Nusbaum C."/>
            <person name="Birren B."/>
        </authorList>
    </citation>
    <scope>NUCLEOTIDE SEQUENCE [LARGE SCALE GENOMIC DNA]</scope>
    <source>
        <strain evidence="4">ACS-171-V-Col2</strain>
    </source>
</reference>
<feature type="transmembrane region" description="Helical" evidence="2">
    <location>
        <begin position="166"/>
        <end position="187"/>
    </location>
</feature>
<name>K9EVC5_9ACTO</name>
<feature type="transmembrane region" description="Helical" evidence="2">
    <location>
        <begin position="339"/>
        <end position="358"/>
    </location>
</feature>
<feature type="region of interest" description="Disordered" evidence="1">
    <location>
        <begin position="373"/>
        <end position="408"/>
    </location>
</feature>
<evidence type="ECO:0000256" key="1">
    <source>
        <dbReference type="SAM" id="MobiDB-lite"/>
    </source>
</evidence>
<keyword evidence="2" id="KW-1133">Transmembrane helix</keyword>
<evidence type="ECO:0000256" key="2">
    <source>
        <dbReference type="SAM" id="Phobius"/>
    </source>
</evidence>
<gene>
    <name evidence="3" type="ORF">HMPREF9233_01351</name>
</gene>
<comment type="caution">
    <text evidence="3">The sequence shown here is derived from an EMBL/GenBank/DDBJ whole genome shotgun (WGS) entry which is preliminary data.</text>
</comment>
<accession>K9EVC5</accession>
<feature type="transmembrane region" description="Helical" evidence="2">
    <location>
        <begin position="58"/>
        <end position="91"/>
    </location>
</feature>
<feature type="transmembrane region" description="Helical" evidence="2">
    <location>
        <begin position="127"/>
        <end position="146"/>
    </location>
</feature>
<dbReference type="HOGENOM" id="CLU_033238_3_1_11"/>
<proteinExistence type="predicted"/>
<keyword evidence="4" id="KW-1185">Reference proteome</keyword>
<feature type="region of interest" description="Disordered" evidence="1">
    <location>
        <begin position="426"/>
        <end position="469"/>
    </location>
</feature>
<protein>
    <submittedName>
        <fullName evidence="3">Uncharacterized protein</fullName>
    </submittedName>
</protein>
<feature type="transmembrane region" description="Helical" evidence="2">
    <location>
        <begin position="267"/>
        <end position="287"/>
    </location>
</feature>
<dbReference type="Proteomes" id="UP000009888">
    <property type="component" value="Unassembled WGS sequence"/>
</dbReference>
<evidence type="ECO:0000313" key="3">
    <source>
        <dbReference type="EMBL" id="EKU94897.1"/>
    </source>
</evidence>
<dbReference type="InterPro" id="IPR045931">
    <property type="entry name" value="DUF6350"/>
</dbReference>
<feature type="transmembrane region" description="Helical" evidence="2">
    <location>
        <begin position="103"/>
        <end position="121"/>
    </location>
</feature>
<dbReference type="eggNOG" id="ENOG5033EIZ">
    <property type="taxonomic scope" value="Bacteria"/>
</dbReference>
<organism evidence="3 4">
    <name type="scientific">Actinobaculum massiliense ACS-171-V-Col2</name>
    <dbReference type="NCBI Taxonomy" id="883066"/>
    <lineage>
        <taxon>Bacteria</taxon>
        <taxon>Bacillati</taxon>
        <taxon>Actinomycetota</taxon>
        <taxon>Actinomycetes</taxon>
        <taxon>Actinomycetales</taxon>
        <taxon>Actinomycetaceae</taxon>
        <taxon>Actinobaculum</taxon>
    </lineage>
</organism>
<dbReference type="PATRIC" id="fig|883066.3.peg.1413"/>
<dbReference type="EMBL" id="AGWL01000007">
    <property type="protein sequence ID" value="EKU94897.1"/>
    <property type="molecule type" value="Genomic_DNA"/>
</dbReference>
<dbReference type="AlphaFoldDB" id="K9EVC5"/>
<feature type="compositionally biased region" description="Low complexity" evidence="1">
    <location>
        <begin position="426"/>
        <end position="453"/>
    </location>
</feature>
<keyword evidence="2" id="KW-0812">Transmembrane</keyword>
<evidence type="ECO:0000313" key="4">
    <source>
        <dbReference type="Proteomes" id="UP000009888"/>
    </source>
</evidence>
<keyword evidence="2" id="KW-0472">Membrane</keyword>
<feature type="transmembrane region" description="Helical" evidence="2">
    <location>
        <begin position="12"/>
        <end position="38"/>
    </location>
</feature>
<dbReference type="Pfam" id="PF19877">
    <property type="entry name" value="DUF6350"/>
    <property type="match status" value="1"/>
</dbReference>